<accession>A0A803NB79</accession>
<dbReference type="PROSITE" id="PS50013">
    <property type="entry name" value="CHROMO_2"/>
    <property type="match status" value="1"/>
</dbReference>
<reference evidence="2" key="2">
    <citation type="submission" date="2021-03" db="UniProtKB">
        <authorList>
            <consortium name="EnsemblPlants"/>
        </authorList>
    </citation>
    <scope>IDENTIFICATION</scope>
</reference>
<dbReference type="Pfam" id="PF00385">
    <property type="entry name" value="Chromo"/>
    <property type="match status" value="1"/>
</dbReference>
<evidence type="ECO:0000259" key="1">
    <source>
        <dbReference type="PROSITE" id="PS50013"/>
    </source>
</evidence>
<dbReference type="Gramene" id="AUR62043307-RA">
    <property type="protein sequence ID" value="AUR62043307-RA:cds"/>
    <property type="gene ID" value="AUR62043307"/>
</dbReference>
<dbReference type="InterPro" id="IPR023780">
    <property type="entry name" value="Chromo_domain"/>
</dbReference>
<keyword evidence="3" id="KW-1185">Reference proteome</keyword>
<evidence type="ECO:0000313" key="2">
    <source>
        <dbReference type="EnsemblPlants" id="AUR62043307-RA:cds"/>
    </source>
</evidence>
<dbReference type="Gene3D" id="2.40.50.40">
    <property type="match status" value="1"/>
</dbReference>
<dbReference type="AlphaFoldDB" id="A0A803NB79"/>
<feature type="domain" description="Chromo" evidence="1">
    <location>
        <begin position="191"/>
        <end position="242"/>
    </location>
</feature>
<name>A0A803NB79_CHEQI</name>
<protein>
    <recommendedName>
        <fullName evidence="1">Chromo domain-containing protein</fullName>
    </recommendedName>
</protein>
<dbReference type="SUPFAM" id="SSF54160">
    <property type="entry name" value="Chromo domain-like"/>
    <property type="match status" value="1"/>
</dbReference>
<reference evidence="2" key="1">
    <citation type="journal article" date="2017" name="Nature">
        <title>The genome of Chenopodium quinoa.</title>
        <authorList>
            <person name="Jarvis D.E."/>
            <person name="Ho Y.S."/>
            <person name="Lightfoot D.J."/>
            <person name="Schmoeckel S.M."/>
            <person name="Li B."/>
            <person name="Borm T.J.A."/>
            <person name="Ohyanagi H."/>
            <person name="Mineta K."/>
            <person name="Michell C.T."/>
            <person name="Saber N."/>
            <person name="Kharbatia N.M."/>
            <person name="Rupper R.R."/>
            <person name="Sharp A.R."/>
            <person name="Dally N."/>
            <person name="Boughton B.A."/>
            <person name="Woo Y.H."/>
            <person name="Gao G."/>
            <person name="Schijlen E.G.W.M."/>
            <person name="Guo X."/>
            <person name="Momin A.A."/>
            <person name="Negrao S."/>
            <person name="Al-Babili S."/>
            <person name="Gehring C."/>
            <person name="Roessner U."/>
            <person name="Jung C."/>
            <person name="Murphy K."/>
            <person name="Arold S.T."/>
            <person name="Gojobori T."/>
            <person name="van der Linden C.G."/>
            <person name="van Loo E.N."/>
            <person name="Jellen E.N."/>
            <person name="Maughan P.J."/>
            <person name="Tester M."/>
        </authorList>
    </citation>
    <scope>NUCLEOTIDE SEQUENCE [LARGE SCALE GENOMIC DNA]</scope>
    <source>
        <strain evidence="2">cv. PI 614886</strain>
    </source>
</reference>
<proteinExistence type="predicted"/>
<organism evidence="2 3">
    <name type="scientific">Chenopodium quinoa</name>
    <name type="common">Quinoa</name>
    <dbReference type="NCBI Taxonomy" id="63459"/>
    <lineage>
        <taxon>Eukaryota</taxon>
        <taxon>Viridiplantae</taxon>
        <taxon>Streptophyta</taxon>
        <taxon>Embryophyta</taxon>
        <taxon>Tracheophyta</taxon>
        <taxon>Spermatophyta</taxon>
        <taxon>Magnoliopsida</taxon>
        <taxon>eudicotyledons</taxon>
        <taxon>Gunneridae</taxon>
        <taxon>Pentapetalae</taxon>
        <taxon>Caryophyllales</taxon>
        <taxon>Chenopodiaceae</taxon>
        <taxon>Chenopodioideae</taxon>
        <taxon>Atripliceae</taxon>
        <taxon>Chenopodium</taxon>
    </lineage>
</organism>
<evidence type="ECO:0000313" key="3">
    <source>
        <dbReference type="Proteomes" id="UP000596660"/>
    </source>
</evidence>
<dbReference type="InterPro" id="IPR000953">
    <property type="entry name" value="Chromo/chromo_shadow_dom"/>
</dbReference>
<sequence length="242" mass="27677">MVNYLSVRKTVIVDWNDFVADLYAQFKDSSGIDVVEQFIDFNSLSFVGGLKPVVKPFFKAFKPSTIAQALEYARLQEESLTFVALRNKSSKFTSQSLPATDVRVDKTAKGLCYYCDLPYNREHRCQFKIPQLFSVEIRSECDTGEKDDMVLKLEVQSKPQISVNALAGSQSFQTMRVKGVVNGFEIGTDRFQRAASLDRKMVKFQNQAQVHYLVQWEGFPAFKATWEPAEHYEKMFPDFVIA</sequence>
<dbReference type="EnsemblPlants" id="AUR62043307-RA">
    <property type="protein sequence ID" value="AUR62043307-RA:cds"/>
    <property type="gene ID" value="AUR62043307"/>
</dbReference>
<dbReference type="InterPro" id="IPR016197">
    <property type="entry name" value="Chromo-like_dom_sf"/>
</dbReference>
<dbReference type="Proteomes" id="UP000596660">
    <property type="component" value="Unplaced"/>
</dbReference>